<dbReference type="InterPro" id="IPR055463">
    <property type="entry name" value="DUF7035"/>
</dbReference>
<proteinExistence type="predicted"/>
<dbReference type="AlphaFoldDB" id="F1A256"/>
<dbReference type="EMBL" id="GL871398">
    <property type="protein sequence ID" value="EGC29722.1"/>
    <property type="molecule type" value="Genomic_DNA"/>
</dbReference>
<organism evidence="2 3">
    <name type="scientific">Dictyostelium purpureum</name>
    <name type="common">Slime mold</name>
    <dbReference type="NCBI Taxonomy" id="5786"/>
    <lineage>
        <taxon>Eukaryota</taxon>
        <taxon>Amoebozoa</taxon>
        <taxon>Evosea</taxon>
        <taxon>Eumycetozoa</taxon>
        <taxon>Dictyostelia</taxon>
        <taxon>Dictyosteliales</taxon>
        <taxon>Dictyosteliaceae</taxon>
        <taxon>Dictyostelium</taxon>
    </lineage>
</organism>
<protein>
    <recommendedName>
        <fullName evidence="1">DUF7035 domain-containing protein</fullName>
    </recommendedName>
</protein>
<evidence type="ECO:0000259" key="1">
    <source>
        <dbReference type="Pfam" id="PF23034"/>
    </source>
</evidence>
<dbReference type="PANTHER" id="PTHR31378:SF29">
    <property type="entry name" value="EGF-LIKE DOMAIN-CONTAINING PROTEIN-RELATED"/>
    <property type="match status" value="1"/>
</dbReference>
<name>F1A256_DICPU</name>
<dbReference type="GeneID" id="10505064"/>
<dbReference type="KEGG" id="dpp:DICPUDRAFT_42475"/>
<accession>F1A256</accession>
<evidence type="ECO:0000313" key="3">
    <source>
        <dbReference type="Proteomes" id="UP000001064"/>
    </source>
</evidence>
<evidence type="ECO:0000313" key="2">
    <source>
        <dbReference type="EMBL" id="EGC29722.1"/>
    </source>
</evidence>
<dbReference type="OrthoDB" id="22913at2759"/>
<feature type="domain" description="DUF7035" evidence="1">
    <location>
        <begin position="87"/>
        <end position="195"/>
    </location>
</feature>
<sequence>MYFNYSDNVPRDTSFAILDFYSPYLINESPTFYSVWNENIKMFQIKFYIEANSPRGVYQFYFSTIDGQVIHSYSLNTQLRIDKTNLDYQGPIFKEISKILPKKTDGLNIKHGIFGWTITIEDQINGFDYGYIVIKGQIDQSYYNISLTPETNIKSGNLYIGVYDIKLNISFPCITQDYVIDEVKLIDRTGRVAYFS</sequence>
<feature type="non-terminal residue" evidence="2">
    <location>
        <position position="196"/>
    </location>
</feature>
<gene>
    <name evidence="2" type="ORF">DICPUDRAFT_42475</name>
</gene>
<dbReference type="VEuPathDB" id="AmoebaDB:DICPUDRAFT_42475"/>
<dbReference type="Pfam" id="PF23034">
    <property type="entry name" value="DUF7035"/>
    <property type="match status" value="1"/>
</dbReference>
<dbReference type="Proteomes" id="UP000001064">
    <property type="component" value="Unassembled WGS sequence"/>
</dbReference>
<reference evidence="3" key="1">
    <citation type="journal article" date="2011" name="Genome Biol.">
        <title>Comparative genomics of the social amoebae Dictyostelium discoideum and Dictyostelium purpureum.</title>
        <authorList>
            <consortium name="US DOE Joint Genome Institute (JGI-PGF)"/>
            <person name="Sucgang R."/>
            <person name="Kuo A."/>
            <person name="Tian X."/>
            <person name="Salerno W."/>
            <person name="Parikh A."/>
            <person name="Feasley C.L."/>
            <person name="Dalin E."/>
            <person name="Tu H."/>
            <person name="Huang E."/>
            <person name="Barry K."/>
            <person name="Lindquist E."/>
            <person name="Shapiro H."/>
            <person name="Bruce D."/>
            <person name="Schmutz J."/>
            <person name="Salamov A."/>
            <person name="Fey P."/>
            <person name="Gaudet P."/>
            <person name="Anjard C."/>
            <person name="Babu M.M."/>
            <person name="Basu S."/>
            <person name="Bushmanova Y."/>
            <person name="van der Wel H."/>
            <person name="Katoh-Kurasawa M."/>
            <person name="Dinh C."/>
            <person name="Coutinho P.M."/>
            <person name="Saito T."/>
            <person name="Elias M."/>
            <person name="Schaap P."/>
            <person name="Kay R.R."/>
            <person name="Henrissat B."/>
            <person name="Eichinger L."/>
            <person name="Rivero F."/>
            <person name="Putnam N.H."/>
            <person name="West C.M."/>
            <person name="Loomis W.F."/>
            <person name="Chisholm R.L."/>
            <person name="Shaulsky G."/>
            <person name="Strassmann J.E."/>
            <person name="Queller D.C."/>
            <person name="Kuspa A."/>
            <person name="Grigoriev I.V."/>
        </authorList>
    </citation>
    <scope>NUCLEOTIDE SEQUENCE [LARGE SCALE GENOMIC DNA]</scope>
    <source>
        <strain evidence="3">QSDP1</strain>
    </source>
</reference>
<dbReference type="FunCoup" id="F1A256">
    <property type="interactions" value="934"/>
</dbReference>
<dbReference type="RefSeq" id="XP_003293748.1">
    <property type="nucleotide sequence ID" value="XM_003293700.1"/>
</dbReference>
<dbReference type="PANTHER" id="PTHR31378">
    <property type="entry name" value="EGF-LIKE DOMAIN-CONTAINING PROTEIN-RELATED-RELATED"/>
    <property type="match status" value="1"/>
</dbReference>
<dbReference type="InParanoid" id="F1A256"/>
<keyword evidence="3" id="KW-1185">Reference proteome</keyword>